<evidence type="ECO:0000313" key="3">
    <source>
        <dbReference type="Proteomes" id="UP000826195"/>
    </source>
</evidence>
<reference evidence="2 3" key="1">
    <citation type="journal article" date="2021" name="J. Hered.">
        <title>A chromosome-level genome assembly of the parasitoid wasp, Cotesia glomerata (Hymenoptera: Braconidae).</title>
        <authorList>
            <person name="Pinto B.J."/>
            <person name="Weis J.J."/>
            <person name="Gamble T."/>
            <person name="Ode P.J."/>
            <person name="Paul R."/>
            <person name="Zaspel J.M."/>
        </authorList>
    </citation>
    <scope>NUCLEOTIDE SEQUENCE [LARGE SCALE GENOMIC DNA]</scope>
    <source>
        <strain evidence="2">CgM1</strain>
    </source>
</reference>
<name>A0AAV7IWS7_COTGL</name>
<evidence type="ECO:0000256" key="1">
    <source>
        <dbReference type="SAM" id="MobiDB-lite"/>
    </source>
</evidence>
<proteinExistence type="predicted"/>
<dbReference type="Proteomes" id="UP000826195">
    <property type="component" value="Unassembled WGS sequence"/>
</dbReference>
<comment type="caution">
    <text evidence="2">The sequence shown here is derived from an EMBL/GenBank/DDBJ whole genome shotgun (WGS) entry which is preliminary data.</text>
</comment>
<accession>A0AAV7IWS7</accession>
<gene>
    <name evidence="2" type="ORF">KQX54_007577</name>
</gene>
<keyword evidence="3" id="KW-1185">Reference proteome</keyword>
<evidence type="ECO:0000313" key="2">
    <source>
        <dbReference type="EMBL" id="KAH0557524.1"/>
    </source>
</evidence>
<protein>
    <submittedName>
        <fullName evidence="2">Uncharacterized protein</fullName>
    </submittedName>
</protein>
<dbReference type="EMBL" id="JAHXZJ010000747">
    <property type="protein sequence ID" value="KAH0557524.1"/>
    <property type="molecule type" value="Genomic_DNA"/>
</dbReference>
<feature type="compositionally biased region" description="Basic and acidic residues" evidence="1">
    <location>
        <begin position="9"/>
        <end position="34"/>
    </location>
</feature>
<sequence>MGAAEENFEESHEQTALKEQAQRLAEDREIHEETGSEESVPTTKKDFTRHATVALTDRRRNKWALQPVSAASVQRPDY</sequence>
<organism evidence="2 3">
    <name type="scientific">Cotesia glomerata</name>
    <name type="common">Lepidopteran parasitic wasp</name>
    <name type="synonym">Apanteles glomeratus</name>
    <dbReference type="NCBI Taxonomy" id="32391"/>
    <lineage>
        <taxon>Eukaryota</taxon>
        <taxon>Metazoa</taxon>
        <taxon>Ecdysozoa</taxon>
        <taxon>Arthropoda</taxon>
        <taxon>Hexapoda</taxon>
        <taxon>Insecta</taxon>
        <taxon>Pterygota</taxon>
        <taxon>Neoptera</taxon>
        <taxon>Endopterygota</taxon>
        <taxon>Hymenoptera</taxon>
        <taxon>Apocrita</taxon>
        <taxon>Ichneumonoidea</taxon>
        <taxon>Braconidae</taxon>
        <taxon>Microgastrinae</taxon>
        <taxon>Cotesia</taxon>
    </lineage>
</organism>
<dbReference type="AlphaFoldDB" id="A0AAV7IWS7"/>
<feature type="region of interest" description="Disordered" evidence="1">
    <location>
        <begin position="1"/>
        <end position="48"/>
    </location>
</feature>